<protein>
    <recommendedName>
        <fullName evidence="12">C2H2-type domain-containing protein</fullName>
    </recommendedName>
</protein>
<sequence length="551" mass="64041">MNANFDFVIKTNETYIQPNEQFNSFMISSKTIAEDMVCEPSNGDNEVKTSALPKPTEKFVDFIVKQYKDDGFVCTLDENERQIYYCYYCHQYIHDFDLIPTHIDSAQHLKNILNGISFTRGLDKEFVMESTTDEKPTNLFKLLDKVLTRMPLHLKHYYFRNGIRVMNVKTPSGYFCTFCNQPIADYRGIEPHLALESHGLSQQKPTLMQLIDKSDEDLLRIGLQFISEDIISDTCVVYECELCNCFDCDNEKMFSHIKSFKHRKNILKEYNYDIIDLSEIDMETSLRDIQEKHGISCIKTCNRYTRLKEYPEPVPEPTPIPDPNPEPKPSPTPQIPLVDIKDNDNDVSESPKDNAFIREDILLPNFESHKIIKTYESDGKDIYYCCYCDLYYHSFKDIKHHIRFDAIHTKKKISPNNDVLNTIAEKDASLQTSDVLKQQISRIESRIGCGFVKRNPFFDQQITDKITQIQTTNDARRRHKLKLLRAQNNDSDDCDMPEEQLLSQFNELFAVKLCDENEVPVLVSIIESLKDSLIAYYKPQNDINCPTDTSL</sequence>
<comment type="subcellular location">
    <subcellularLocation>
        <location evidence="1">Nucleus</location>
    </subcellularLocation>
</comment>
<dbReference type="EMBL" id="CAJPVJ010000443">
    <property type="protein sequence ID" value="CAG2162466.1"/>
    <property type="molecule type" value="Genomic_DNA"/>
</dbReference>
<accession>A0A7R9LEZ1</accession>
<feature type="region of interest" description="Disordered" evidence="7">
    <location>
        <begin position="310"/>
        <end position="351"/>
    </location>
</feature>
<feature type="compositionally biased region" description="Pro residues" evidence="7">
    <location>
        <begin position="312"/>
        <end position="334"/>
    </location>
</feature>
<feature type="domain" description="Matrin-type" evidence="9">
    <location>
        <begin position="238"/>
        <end position="268"/>
    </location>
</feature>
<feature type="compositionally biased region" description="Basic and acidic residues" evidence="7">
    <location>
        <begin position="339"/>
        <end position="351"/>
    </location>
</feature>
<evidence type="ECO:0000313" key="11">
    <source>
        <dbReference type="Proteomes" id="UP000728032"/>
    </source>
</evidence>
<keyword evidence="11" id="KW-1185">Reference proteome</keyword>
<feature type="domain" description="C2H2-type" evidence="8">
    <location>
        <begin position="383"/>
        <end position="413"/>
    </location>
</feature>
<dbReference type="InterPro" id="IPR013087">
    <property type="entry name" value="Znf_C2H2_type"/>
</dbReference>
<organism evidence="10">
    <name type="scientific">Oppiella nova</name>
    <dbReference type="NCBI Taxonomy" id="334625"/>
    <lineage>
        <taxon>Eukaryota</taxon>
        <taxon>Metazoa</taxon>
        <taxon>Ecdysozoa</taxon>
        <taxon>Arthropoda</taxon>
        <taxon>Chelicerata</taxon>
        <taxon>Arachnida</taxon>
        <taxon>Acari</taxon>
        <taxon>Acariformes</taxon>
        <taxon>Sarcoptiformes</taxon>
        <taxon>Oribatida</taxon>
        <taxon>Brachypylina</taxon>
        <taxon>Oppioidea</taxon>
        <taxon>Oppiidae</taxon>
        <taxon>Oppiella</taxon>
    </lineage>
</organism>
<evidence type="ECO:0000256" key="5">
    <source>
        <dbReference type="ARBA" id="ARBA00023242"/>
    </source>
</evidence>
<proteinExistence type="predicted"/>
<evidence type="ECO:0000256" key="4">
    <source>
        <dbReference type="ARBA" id="ARBA00022833"/>
    </source>
</evidence>
<dbReference type="OrthoDB" id="5877502at2759"/>
<reference evidence="10" key="1">
    <citation type="submission" date="2020-11" db="EMBL/GenBank/DDBJ databases">
        <authorList>
            <person name="Tran Van P."/>
        </authorList>
    </citation>
    <scope>NUCLEOTIDE SEQUENCE</scope>
</reference>
<dbReference type="GO" id="GO:0003676">
    <property type="term" value="F:nucleic acid binding"/>
    <property type="evidence" value="ECO:0007669"/>
    <property type="project" value="InterPro"/>
</dbReference>
<dbReference type="AlphaFoldDB" id="A0A7R9LEZ1"/>
<dbReference type="EMBL" id="OC915268">
    <property type="protein sequence ID" value="CAD7639568.1"/>
    <property type="molecule type" value="Genomic_DNA"/>
</dbReference>
<keyword evidence="2" id="KW-0479">Metal-binding</keyword>
<keyword evidence="3 6" id="KW-0863">Zinc-finger</keyword>
<dbReference type="PROSITE" id="PS50157">
    <property type="entry name" value="ZINC_FINGER_C2H2_2"/>
    <property type="match status" value="1"/>
</dbReference>
<evidence type="ECO:0000256" key="2">
    <source>
        <dbReference type="ARBA" id="ARBA00022723"/>
    </source>
</evidence>
<dbReference type="PROSITE" id="PS50171">
    <property type="entry name" value="ZF_MATRIN"/>
    <property type="match status" value="1"/>
</dbReference>
<dbReference type="Proteomes" id="UP000728032">
    <property type="component" value="Unassembled WGS sequence"/>
</dbReference>
<evidence type="ECO:0000313" key="10">
    <source>
        <dbReference type="EMBL" id="CAD7639568.1"/>
    </source>
</evidence>
<gene>
    <name evidence="10" type="ORF">ONB1V03_LOCUS2059</name>
</gene>
<dbReference type="InterPro" id="IPR000690">
    <property type="entry name" value="Matrin/U1-C_Znf_C2H2"/>
</dbReference>
<evidence type="ECO:0000259" key="9">
    <source>
        <dbReference type="PROSITE" id="PS50171"/>
    </source>
</evidence>
<evidence type="ECO:0008006" key="12">
    <source>
        <dbReference type="Google" id="ProtNLM"/>
    </source>
</evidence>
<evidence type="ECO:0000256" key="3">
    <source>
        <dbReference type="ARBA" id="ARBA00022771"/>
    </source>
</evidence>
<evidence type="ECO:0000256" key="6">
    <source>
        <dbReference type="PROSITE-ProRule" id="PRU00042"/>
    </source>
</evidence>
<keyword evidence="4" id="KW-0862">Zinc</keyword>
<keyword evidence="5" id="KW-0539">Nucleus</keyword>
<dbReference type="GO" id="GO:0008270">
    <property type="term" value="F:zinc ion binding"/>
    <property type="evidence" value="ECO:0007669"/>
    <property type="project" value="UniProtKB-KW"/>
</dbReference>
<evidence type="ECO:0000256" key="7">
    <source>
        <dbReference type="SAM" id="MobiDB-lite"/>
    </source>
</evidence>
<dbReference type="SMART" id="SM00355">
    <property type="entry name" value="ZnF_C2H2"/>
    <property type="match status" value="4"/>
</dbReference>
<name>A0A7R9LEZ1_9ACAR</name>
<evidence type="ECO:0000256" key="1">
    <source>
        <dbReference type="ARBA" id="ARBA00004123"/>
    </source>
</evidence>
<dbReference type="GO" id="GO:0005634">
    <property type="term" value="C:nucleus"/>
    <property type="evidence" value="ECO:0007669"/>
    <property type="project" value="UniProtKB-SubCell"/>
</dbReference>
<evidence type="ECO:0000259" key="8">
    <source>
        <dbReference type="PROSITE" id="PS50157"/>
    </source>
</evidence>